<protein>
    <submittedName>
        <fullName evidence="2">Uncharacterized protein</fullName>
    </submittedName>
</protein>
<proteinExistence type="predicted"/>
<evidence type="ECO:0000313" key="3">
    <source>
        <dbReference type="Proteomes" id="UP001642360"/>
    </source>
</evidence>
<dbReference type="AlphaFoldDB" id="A0ABC8T3S7"/>
<dbReference type="EMBL" id="CAUOFW020003225">
    <property type="protein sequence ID" value="CAK9158686.1"/>
    <property type="molecule type" value="Genomic_DNA"/>
</dbReference>
<accession>A0ABC8T3S7</accession>
<evidence type="ECO:0000313" key="1">
    <source>
        <dbReference type="EMBL" id="CAK9158686.1"/>
    </source>
</evidence>
<dbReference type="Proteomes" id="UP001642360">
    <property type="component" value="Unassembled WGS sequence"/>
</dbReference>
<gene>
    <name evidence="1" type="ORF">ILEXP_LOCUS27350</name>
    <name evidence="2" type="ORF">ILEXP_LOCUS33124</name>
</gene>
<dbReference type="EMBL" id="CAUOFW020004149">
    <property type="protein sequence ID" value="CAK9164045.1"/>
    <property type="molecule type" value="Genomic_DNA"/>
</dbReference>
<evidence type="ECO:0000313" key="2">
    <source>
        <dbReference type="EMBL" id="CAK9164045.1"/>
    </source>
</evidence>
<comment type="caution">
    <text evidence="2">The sequence shown here is derived from an EMBL/GenBank/DDBJ whole genome shotgun (WGS) entry which is preliminary data.</text>
</comment>
<name>A0ABC8T3S7_9AQUA</name>
<keyword evidence="3" id="KW-1185">Reference proteome</keyword>
<organism evidence="2 3">
    <name type="scientific">Ilex paraguariensis</name>
    <name type="common">yerba mate</name>
    <dbReference type="NCBI Taxonomy" id="185542"/>
    <lineage>
        <taxon>Eukaryota</taxon>
        <taxon>Viridiplantae</taxon>
        <taxon>Streptophyta</taxon>
        <taxon>Embryophyta</taxon>
        <taxon>Tracheophyta</taxon>
        <taxon>Spermatophyta</taxon>
        <taxon>Magnoliopsida</taxon>
        <taxon>eudicotyledons</taxon>
        <taxon>Gunneridae</taxon>
        <taxon>Pentapetalae</taxon>
        <taxon>asterids</taxon>
        <taxon>campanulids</taxon>
        <taxon>Aquifoliales</taxon>
        <taxon>Aquifoliaceae</taxon>
        <taxon>Ilex</taxon>
    </lineage>
</organism>
<reference evidence="2 3" key="1">
    <citation type="submission" date="2024-02" db="EMBL/GenBank/DDBJ databases">
        <authorList>
            <person name="Vignale AGUSTIN F."/>
            <person name="Sosa J E."/>
            <person name="Modenutti C."/>
        </authorList>
    </citation>
    <scope>NUCLEOTIDE SEQUENCE [LARGE SCALE GENOMIC DNA]</scope>
</reference>
<sequence length="163" mass="18639">MSYTTPIDDYCDAWQADYTIIPNTQPNTSRKQFYTKVQVEFTYPVLAHEEDEEYEEDSLLLNNGVEGINHVMEFWIPENELVSNSSQSTISSMLSQVGVPLERQPFMIHRISDCAQKMASAVHNLGRKVLPMMVDISVVVDNGQYEEDDAEIRVLRQSMEGVE</sequence>